<dbReference type="PANTHER" id="PTHR44196">
    <property type="entry name" value="DEHYDROGENASE/REDUCTASE SDR FAMILY MEMBER 7B"/>
    <property type="match status" value="1"/>
</dbReference>
<dbReference type="PANTHER" id="PTHR44196:SF1">
    <property type="entry name" value="DEHYDROGENASE_REDUCTASE SDR FAMILY MEMBER 7B"/>
    <property type="match status" value="1"/>
</dbReference>
<dbReference type="GO" id="GO:0016491">
    <property type="term" value="F:oxidoreductase activity"/>
    <property type="evidence" value="ECO:0007669"/>
    <property type="project" value="UniProtKB-KW"/>
</dbReference>
<dbReference type="AlphaFoldDB" id="G4QGD4"/>
<comment type="similarity">
    <text evidence="1 3">Belongs to the short-chain dehydrogenases/reductases (SDR) family.</text>
</comment>
<dbReference type="Gene3D" id="3.40.50.720">
    <property type="entry name" value="NAD(P)-binding Rossmann-like Domain"/>
    <property type="match status" value="1"/>
</dbReference>
<accession>G4QGD4</accession>
<reference evidence="4 5" key="1">
    <citation type="journal article" date="2011" name="J. Bacteriol.">
        <title>Complete genome sequence of seawater bacterium Glaciecola nitratireducens FR1064T.</title>
        <authorList>
            <person name="Bian F."/>
            <person name="Qin Q.L."/>
            <person name="Xie B.B."/>
            <person name="Shu Y.L."/>
            <person name="Zhang X.Y."/>
            <person name="Yu Y."/>
            <person name="Chen B."/>
            <person name="Chen X.L."/>
            <person name="Zhou B.C."/>
            <person name="Zhang Y.Z."/>
        </authorList>
    </citation>
    <scope>NUCLEOTIDE SEQUENCE [LARGE SCALE GENOMIC DNA]</scope>
    <source>
        <strain evidence="5">JCM 12485 / KCTC 12276 / FR1064</strain>
    </source>
</reference>
<dbReference type="PRINTS" id="PR00081">
    <property type="entry name" value="GDHRDH"/>
</dbReference>
<dbReference type="KEGG" id="gni:GNIT_1335"/>
<dbReference type="RefSeq" id="WP_014108333.1">
    <property type="nucleotide sequence ID" value="NC_016041.1"/>
</dbReference>
<dbReference type="CDD" id="cd05233">
    <property type="entry name" value="SDR_c"/>
    <property type="match status" value="1"/>
</dbReference>
<evidence type="ECO:0000256" key="2">
    <source>
        <dbReference type="ARBA" id="ARBA00023002"/>
    </source>
</evidence>
<protein>
    <submittedName>
        <fullName evidence="4">Short-chain dehydrogenase/reductase SDR</fullName>
    </submittedName>
</protein>
<dbReference type="OrthoDB" id="4690547at2"/>
<evidence type="ECO:0000313" key="5">
    <source>
        <dbReference type="Proteomes" id="UP000009282"/>
    </source>
</evidence>
<proteinExistence type="inferred from homology"/>
<keyword evidence="2" id="KW-0560">Oxidoreductase</keyword>
<dbReference type="InterPro" id="IPR036291">
    <property type="entry name" value="NAD(P)-bd_dom_sf"/>
</dbReference>
<dbReference type="PRINTS" id="PR00080">
    <property type="entry name" value="SDRFAMILY"/>
</dbReference>
<dbReference type="Proteomes" id="UP000009282">
    <property type="component" value="Chromosome"/>
</dbReference>
<dbReference type="PROSITE" id="PS00061">
    <property type="entry name" value="ADH_SHORT"/>
    <property type="match status" value="1"/>
</dbReference>
<dbReference type="HOGENOM" id="CLU_010194_2_1_6"/>
<dbReference type="SUPFAM" id="SSF51735">
    <property type="entry name" value="NAD(P)-binding Rossmann-fold domains"/>
    <property type="match status" value="1"/>
</dbReference>
<dbReference type="eggNOG" id="COG1028">
    <property type="taxonomic scope" value="Bacteria"/>
</dbReference>
<evidence type="ECO:0000256" key="1">
    <source>
        <dbReference type="ARBA" id="ARBA00006484"/>
    </source>
</evidence>
<dbReference type="InterPro" id="IPR002347">
    <property type="entry name" value="SDR_fam"/>
</dbReference>
<gene>
    <name evidence="4" type="ordered locus">GNIT_1335</name>
</gene>
<dbReference type="GO" id="GO:0016020">
    <property type="term" value="C:membrane"/>
    <property type="evidence" value="ECO:0007669"/>
    <property type="project" value="TreeGrafter"/>
</dbReference>
<dbReference type="EMBL" id="CP003060">
    <property type="protein sequence ID" value="AEP29459.1"/>
    <property type="molecule type" value="Genomic_DNA"/>
</dbReference>
<dbReference type="STRING" id="1085623.GNIT_1335"/>
<dbReference type="Pfam" id="PF00106">
    <property type="entry name" value="adh_short"/>
    <property type="match status" value="1"/>
</dbReference>
<evidence type="ECO:0000256" key="3">
    <source>
        <dbReference type="RuleBase" id="RU000363"/>
    </source>
</evidence>
<dbReference type="InterPro" id="IPR020904">
    <property type="entry name" value="Sc_DH/Rdtase_CS"/>
</dbReference>
<organism evidence="4 5">
    <name type="scientific">Glaciecola nitratireducens (strain JCM 12485 / KCTC 12276 / FR1064)</name>
    <dbReference type="NCBI Taxonomy" id="1085623"/>
    <lineage>
        <taxon>Bacteria</taxon>
        <taxon>Pseudomonadati</taxon>
        <taxon>Pseudomonadota</taxon>
        <taxon>Gammaproteobacteria</taxon>
        <taxon>Alteromonadales</taxon>
        <taxon>Alteromonadaceae</taxon>
        <taxon>Brumicola</taxon>
    </lineage>
</organism>
<evidence type="ECO:0000313" key="4">
    <source>
        <dbReference type="EMBL" id="AEP29459.1"/>
    </source>
</evidence>
<name>G4QGD4_GLANF</name>
<sequence>MPTLHDFFANKTIVVTGAASGIGAALASVFAELGSKVAICDIDESALAGVAKVLRTSHPDMTLFASGLDVSSQADWQTYLANVATHCGHIDVVINNAGIEGSSQPVWASDDDVLKRVMDVNFYGMVYGSKAALPYLTQRSWAALINVSSIFGFVAPPNTADYCASKFAIRGYTESLRAELELVHPQIQVHLVHPGGINTNITRLAQSQKFKERFLTTEPKAIALHIATSIMRNKARIVFGNQAIKTYIASRILSLKWLSKLTGKEIAGLGMEEDYRTDHEGFNVKK</sequence>
<keyword evidence="5" id="KW-1185">Reference proteome</keyword>